<comment type="caution">
    <text evidence="1">The sequence shown here is derived from an EMBL/GenBank/DDBJ whole genome shotgun (WGS) entry which is preliminary data.</text>
</comment>
<dbReference type="Proteomes" id="UP001597361">
    <property type="component" value="Unassembled WGS sequence"/>
</dbReference>
<protein>
    <submittedName>
        <fullName evidence="1">Uncharacterized protein</fullName>
    </submittedName>
</protein>
<evidence type="ECO:0000313" key="1">
    <source>
        <dbReference type="EMBL" id="MFD2033578.1"/>
    </source>
</evidence>
<accession>A0ABW4VIE3</accession>
<sequence>MTRAKQNLTIHLNGNYLDNLMTAGLERIENSNTFLPPSGLVLHLSHKDLNLGYFEYVQRRVSGLTSGDALSISDEGCKNEKGELVLKFSRRFLERITEMKQKGFVPNGAKVNFIVYWTDDEKKIEVKIVLPELNFTKYQQNAKIQPGSENFIS</sequence>
<reference evidence="2" key="1">
    <citation type="journal article" date="2019" name="Int. J. Syst. Evol. Microbiol.">
        <title>The Global Catalogue of Microorganisms (GCM) 10K type strain sequencing project: providing services to taxonomists for standard genome sequencing and annotation.</title>
        <authorList>
            <consortium name="The Broad Institute Genomics Platform"/>
            <consortium name="The Broad Institute Genome Sequencing Center for Infectious Disease"/>
            <person name="Wu L."/>
            <person name="Ma J."/>
        </authorList>
    </citation>
    <scope>NUCLEOTIDE SEQUENCE [LARGE SCALE GENOMIC DNA]</scope>
    <source>
        <strain evidence="2">CGMCC 1.15180</strain>
    </source>
</reference>
<evidence type="ECO:0000313" key="2">
    <source>
        <dbReference type="Proteomes" id="UP001597361"/>
    </source>
</evidence>
<name>A0ABW4VIE3_9BACT</name>
<gene>
    <name evidence="1" type="ORF">ACFSKL_02190</name>
</gene>
<proteinExistence type="predicted"/>
<dbReference type="RefSeq" id="WP_376883110.1">
    <property type="nucleotide sequence ID" value="NZ_JBHUHR010000004.1"/>
</dbReference>
<dbReference type="EMBL" id="JBHUHR010000004">
    <property type="protein sequence ID" value="MFD2033578.1"/>
    <property type="molecule type" value="Genomic_DNA"/>
</dbReference>
<organism evidence="1 2">
    <name type="scientific">Belliella marina</name>
    <dbReference type="NCBI Taxonomy" id="1644146"/>
    <lineage>
        <taxon>Bacteria</taxon>
        <taxon>Pseudomonadati</taxon>
        <taxon>Bacteroidota</taxon>
        <taxon>Cytophagia</taxon>
        <taxon>Cytophagales</taxon>
        <taxon>Cyclobacteriaceae</taxon>
        <taxon>Belliella</taxon>
    </lineage>
</organism>
<keyword evidence="2" id="KW-1185">Reference proteome</keyword>